<feature type="domain" description="Ysc84 actin-binding" evidence="2">
    <location>
        <begin position="105"/>
        <end position="227"/>
    </location>
</feature>
<dbReference type="GO" id="GO:0035091">
    <property type="term" value="F:phosphatidylinositol binding"/>
    <property type="evidence" value="ECO:0007669"/>
    <property type="project" value="TreeGrafter"/>
</dbReference>
<dbReference type="PANTHER" id="PTHR15629:SF2">
    <property type="entry name" value="SH3 DOMAIN-CONTAINING YSC84-LIKE PROTEIN 1"/>
    <property type="match status" value="1"/>
</dbReference>
<evidence type="ECO:0000259" key="2">
    <source>
        <dbReference type="Pfam" id="PF04366"/>
    </source>
</evidence>
<reference evidence="3 4" key="2">
    <citation type="journal article" date="2012" name="BMC Genomics">
        <title>The genome of Pelobacter carbinolicus reveals surprising metabolic capabilities and physiological features.</title>
        <authorList>
            <person name="Aklujkar M."/>
            <person name="Haveman S.A."/>
            <person name="Didonato R.Jr."/>
            <person name="Chertkov O."/>
            <person name="Han C.S."/>
            <person name="Land M.L."/>
            <person name="Brown P."/>
            <person name="Lovley D.R."/>
        </authorList>
    </citation>
    <scope>NUCLEOTIDE SEQUENCE [LARGE SCALE GENOMIC DNA]</scope>
    <source>
        <strain evidence="4">DSM 2380 / NBRC 103641 / GraBd1</strain>
    </source>
</reference>
<dbReference type="eggNOG" id="COG2930">
    <property type="taxonomic scope" value="Bacteria"/>
</dbReference>
<gene>
    <name evidence="3" type="ordered locus">Pcar_3108</name>
</gene>
<dbReference type="HOGENOM" id="CLU_015320_4_0_7"/>
<dbReference type="InterPro" id="IPR051702">
    <property type="entry name" value="SH3_domain_YSC84-like"/>
</dbReference>
<keyword evidence="4" id="KW-1185">Reference proteome</keyword>
<dbReference type="Proteomes" id="UP000002534">
    <property type="component" value="Chromosome"/>
</dbReference>
<feature type="signal peptide" evidence="1">
    <location>
        <begin position="1"/>
        <end position="28"/>
    </location>
</feature>
<sequence>MLKPKGYIRLLAGMLTMLGLLWSGSAPAAEQETTVHQAVAVLDKIMEIPESAIPPSLLANAYGIAIIPGVVKGAFIIGGRYGEGVLLVRTPGGGWSNPTFLSIGGGSFGWQIGGQSTDVILVFKSQRSIEDIKRGKFTLGADAAVAAGPVGRRVEGATDVMLKAEILSYSRSRGFFAGVSLEGSVLNILWQDNAAYYGRQNVTVEDIFSGRVRGPASATTLRRTVDTYAP</sequence>
<feature type="chain" id="PRO_5004223545" description="Ysc84 actin-binding domain-containing protein" evidence="1">
    <location>
        <begin position="29"/>
        <end position="230"/>
    </location>
</feature>
<evidence type="ECO:0000313" key="3">
    <source>
        <dbReference type="EMBL" id="ABA90343.1"/>
    </source>
</evidence>
<dbReference type="InterPro" id="IPR007461">
    <property type="entry name" value="Ysc84_actin-binding"/>
</dbReference>
<proteinExistence type="predicted"/>
<reference evidence="4" key="1">
    <citation type="submission" date="2005-10" db="EMBL/GenBank/DDBJ databases">
        <title>Complete sequence of Pelobacter carbinolicus DSM 2380.</title>
        <authorList>
            <person name="Copeland A."/>
            <person name="Lucas S."/>
            <person name="Lapidus A."/>
            <person name="Barry K."/>
            <person name="Detter J.C."/>
            <person name="Glavina T."/>
            <person name="Hammon N."/>
            <person name="Israni S."/>
            <person name="Pitluck S."/>
            <person name="Chertkov O."/>
            <person name="Schmutz J."/>
            <person name="Larimer F."/>
            <person name="Land M."/>
            <person name="Kyrpides N."/>
            <person name="Ivanova N."/>
            <person name="Richardson P."/>
        </authorList>
    </citation>
    <scope>NUCLEOTIDE SEQUENCE [LARGE SCALE GENOMIC DNA]</scope>
    <source>
        <strain evidence="4">DSM 2380 / NBRC 103641 / GraBd1</strain>
    </source>
</reference>
<protein>
    <recommendedName>
        <fullName evidence="2">Ysc84 actin-binding domain-containing protein</fullName>
    </recommendedName>
</protein>
<dbReference type="PANTHER" id="PTHR15629">
    <property type="entry name" value="SH3YL1 PROTEIN"/>
    <property type="match status" value="1"/>
</dbReference>
<keyword evidence="1" id="KW-0732">Signal</keyword>
<organism evidence="3 4">
    <name type="scientific">Syntrophotalea carbinolica (strain DSM 2380 / NBRC 103641 / GraBd1)</name>
    <name type="common">Pelobacter carbinolicus</name>
    <dbReference type="NCBI Taxonomy" id="338963"/>
    <lineage>
        <taxon>Bacteria</taxon>
        <taxon>Pseudomonadati</taxon>
        <taxon>Thermodesulfobacteriota</taxon>
        <taxon>Desulfuromonadia</taxon>
        <taxon>Desulfuromonadales</taxon>
        <taxon>Syntrophotaleaceae</taxon>
        <taxon>Syntrophotalea</taxon>
    </lineage>
</organism>
<dbReference type="KEGG" id="pca:Pcar_3108"/>
<dbReference type="AlphaFoldDB" id="Q39ZW4"/>
<evidence type="ECO:0000256" key="1">
    <source>
        <dbReference type="SAM" id="SignalP"/>
    </source>
</evidence>
<dbReference type="CDD" id="cd11524">
    <property type="entry name" value="SYLF"/>
    <property type="match status" value="1"/>
</dbReference>
<name>Q39ZW4_SYNC1</name>
<evidence type="ECO:0000313" key="4">
    <source>
        <dbReference type="Proteomes" id="UP000002534"/>
    </source>
</evidence>
<dbReference type="STRING" id="338963.Pcar_3108"/>
<dbReference type="EMBL" id="CP000142">
    <property type="protein sequence ID" value="ABA90343.1"/>
    <property type="molecule type" value="Genomic_DNA"/>
</dbReference>
<dbReference type="RefSeq" id="WP_011342903.1">
    <property type="nucleotide sequence ID" value="NC_007498.2"/>
</dbReference>
<dbReference type="Pfam" id="PF04366">
    <property type="entry name" value="Ysc84"/>
    <property type="match status" value="1"/>
</dbReference>
<accession>Q39ZW4</accession>